<feature type="transmembrane region" description="Helical" evidence="6">
    <location>
        <begin position="151"/>
        <end position="169"/>
    </location>
</feature>
<feature type="transmembrane region" description="Helical" evidence="6">
    <location>
        <begin position="29"/>
        <end position="45"/>
    </location>
</feature>
<keyword evidence="2 6" id="KW-0812">Transmembrane</keyword>
<evidence type="ECO:0000259" key="7">
    <source>
        <dbReference type="Pfam" id="PF04932"/>
    </source>
</evidence>
<evidence type="ECO:0000256" key="5">
    <source>
        <dbReference type="PROSITE-ProRule" id="PRU00339"/>
    </source>
</evidence>
<dbReference type="PROSITE" id="PS50005">
    <property type="entry name" value="TPR"/>
    <property type="match status" value="1"/>
</dbReference>
<feature type="transmembrane region" description="Helical" evidence="6">
    <location>
        <begin position="325"/>
        <end position="345"/>
    </location>
</feature>
<dbReference type="Proteomes" id="UP000182057">
    <property type="component" value="Unassembled WGS sequence"/>
</dbReference>
<feature type="transmembrane region" description="Helical" evidence="6">
    <location>
        <begin position="178"/>
        <end position="196"/>
    </location>
</feature>
<reference evidence="8 9" key="1">
    <citation type="submission" date="2016-09" db="EMBL/GenBank/DDBJ databases">
        <authorList>
            <person name="Capua I."/>
            <person name="De Benedictis P."/>
            <person name="Joannis T."/>
            <person name="Lombin L.H."/>
            <person name="Cattoli G."/>
        </authorList>
    </citation>
    <scope>NUCLEOTIDE SEQUENCE [LARGE SCALE GENOMIC DNA]</scope>
    <source>
        <strain evidence="8 9">UB20</strain>
    </source>
</reference>
<evidence type="ECO:0000313" key="8">
    <source>
        <dbReference type="EMBL" id="SCQ23190.1"/>
    </source>
</evidence>
<dbReference type="InterPro" id="IPR007016">
    <property type="entry name" value="O-antigen_ligase-rel_domated"/>
</dbReference>
<feature type="repeat" description="TPR" evidence="5">
    <location>
        <begin position="495"/>
        <end position="528"/>
    </location>
</feature>
<evidence type="ECO:0000256" key="4">
    <source>
        <dbReference type="ARBA" id="ARBA00023136"/>
    </source>
</evidence>
<feature type="transmembrane region" description="Helical" evidence="6">
    <location>
        <begin position="202"/>
        <end position="220"/>
    </location>
</feature>
<feature type="domain" description="O-antigen ligase-related" evidence="7">
    <location>
        <begin position="187"/>
        <end position="338"/>
    </location>
</feature>
<dbReference type="Pfam" id="PF04932">
    <property type="entry name" value="Wzy_C"/>
    <property type="match status" value="1"/>
</dbReference>
<keyword evidence="4 6" id="KW-0472">Membrane</keyword>
<dbReference type="AlphaFoldDB" id="A0A1D3UST7"/>
<dbReference type="InterPro" id="IPR011990">
    <property type="entry name" value="TPR-like_helical_dom_sf"/>
</dbReference>
<evidence type="ECO:0000256" key="1">
    <source>
        <dbReference type="ARBA" id="ARBA00004141"/>
    </source>
</evidence>
<feature type="transmembrane region" description="Helical" evidence="6">
    <location>
        <begin position="110"/>
        <end position="131"/>
    </location>
</feature>
<dbReference type="InterPro" id="IPR051533">
    <property type="entry name" value="WaaL-like"/>
</dbReference>
<dbReference type="Pfam" id="PF14559">
    <property type="entry name" value="TPR_19"/>
    <property type="match status" value="1"/>
</dbReference>
<accession>A0A1D3UST7</accession>
<gene>
    <name evidence="8" type="ORF">TFUB20_01979</name>
</gene>
<protein>
    <submittedName>
        <fullName evidence="8">O-Antigen ligase</fullName>
    </submittedName>
</protein>
<dbReference type="OrthoDB" id="1454576at2"/>
<dbReference type="EMBL" id="FMMM01000067">
    <property type="protein sequence ID" value="SCQ23190.1"/>
    <property type="molecule type" value="Genomic_DNA"/>
</dbReference>
<dbReference type="Gene3D" id="1.25.40.10">
    <property type="entry name" value="Tetratricopeptide repeat domain"/>
    <property type="match status" value="1"/>
</dbReference>
<sequence>MKSLLYIFLFLLLISLHLNIGRWFVESQGLFYIASLGVLLLSAILMRKGFCIGKGECLISILCTYILIQMVVRGHEYGSYWIFSVAILWLLFFAFKNLFHQNRLFVKYTFWFVVAGAGLEILYGFGQLFGFIGNGESHFILGGSLNNPGAYAGYLSAVFPLILSVWLIYDKRHKKTENISYVLASCLILMFYLIIISQSRGAWIACSVGSLVVLNNKFLFYNKIVIFLNTAARKFVAVVCSVLLIAIAAYALYQYKADSAFGRLLVWKVALQKPYQNLIVGDGIGAFEANYGHWQSDYFARGSGSDAEKKVADYVTCAYNEPLQIFIEQGLLGVFLWAGVFVAAFRRKKSPYSPFILGAKASLYAIAVLSFVSYPFQTALIYLHFIICLAIIFHKKHTSDFAVFPKLQWICTVAGTITLALGFINLHGYKLQREGQKLVFEGRIDVGIEKYKEAYPILKDNGIFLFYYGSALALKEQYDESSELLEQSIRKTSNPNGYILLGNNYRKQGKYNEAESAYKNVIYQIPSKLYSKYRLVQLLLEQGRESEARRWANEILATKEKVPTTAAKEIKEEMRKLLQYESVDK</sequence>
<evidence type="ECO:0000256" key="2">
    <source>
        <dbReference type="ARBA" id="ARBA00022692"/>
    </source>
</evidence>
<name>A0A1D3UST7_TANFO</name>
<evidence type="ECO:0000256" key="6">
    <source>
        <dbReference type="SAM" id="Phobius"/>
    </source>
</evidence>
<keyword evidence="8" id="KW-0436">Ligase</keyword>
<dbReference type="GO" id="GO:0016874">
    <property type="term" value="F:ligase activity"/>
    <property type="evidence" value="ECO:0007669"/>
    <property type="project" value="UniProtKB-KW"/>
</dbReference>
<feature type="transmembrane region" description="Helical" evidence="6">
    <location>
        <begin position="80"/>
        <end position="98"/>
    </location>
</feature>
<dbReference type="RefSeq" id="WP_074450057.1">
    <property type="nucleotide sequence ID" value="NZ_CALHNL010000078.1"/>
</dbReference>
<organism evidence="8 9">
    <name type="scientific">Tannerella forsythia</name>
    <name type="common">Bacteroides forsythus</name>
    <dbReference type="NCBI Taxonomy" id="28112"/>
    <lineage>
        <taxon>Bacteria</taxon>
        <taxon>Pseudomonadati</taxon>
        <taxon>Bacteroidota</taxon>
        <taxon>Bacteroidia</taxon>
        <taxon>Bacteroidales</taxon>
        <taxon>Tannerellaceae</taxon>
        <taxon>Tannerella</taxon>
    </lineage>
</organism>
<dbReference type="InterPro" id="IPR019734">
    <property type="entry name" value="TPR_rpt"/>
</dbReference>
<dbReference type="SUPFAM" id="SSF48452">
    <property type="entry name" value="TPR-like"/>
    <property type="match status" value="1"/>
</dbReference>
<dbReference type="PANTHER" id="PTHR37422">
    <property type="entry name" value="TEICHURONIC ACID BIOSYNTHESIS PROTEIN TUAE"/>
    <property type="match status" value="1"/>
</dbReference>
<comment type="subcellular location">
    <subcellularLocation>
        <location evidence="1">Membrane</location>
        <topology evidence="1">Multi-pass membrane protein</topology>
    </subcellularLocation>
</comment>
<evidence type="ECO:0000256" key="3">
    <source>
        <dbReference type="ARBA" id="ARBA00022989"/>
    </source>
</evidence>
<dbReference type="GO" id="GO:0016020">
    <property type="term" value="C:membrane"/>
    <property type="evidence" value="ECO:0007669"/>
    <property type="project" value="UniProtKB-SubCell"/>
</dbReference>
<proteinExistence type="predicted"/>
<keyword evidence="5" id="KW-0802">TPR repeat</keyword>
<dbReference type="PANTHER" id="PTHR37422:SF13">
    <property type="entry name" value="LIPOPOLYSACCHARIDE BIOSYNTHESIS PROTEIN PA4999-RELATED"/>
    <property type="match status" value="1"/>
</dbReference>
<feature type="transmembrane region" description="Helical" evidence="6">
    <location>
        <begin position="407"/>
        <end position="429"/>
    </location>
</feature>
<evidence type="ECO:0000313" key="9">
    <source>
        <dbReference type="Proteomes" id="UP000182057"/>
    </source>
</evidence>
<keyword evidence="3 6" id="KW-1133">Transmembrane helix</keyword>
<feature type="transmembrane region" description="Helical" evidence="6">
    <location>
        <begin position="57"/>
        <end position="74"/>
    </location>
</feature>
<feature type="transmembrane region" description="Helical" evidence="6">
    <location>
        <begin position="232"/>
        <end position="253"/>
    </location>
</feature>